<keyword evidence="1" id="KW-1133">Transmembrane helix</keyword>
<gene>
    <name evidence="2" type="ORF">BF38_3054</name>
    <name evidence="3" type="ORF">FOC89_22940</name>
</gene>
<feature type="transmembrane region" description="Helical" evidence="1">
    <location>
        <begin position="31"/>
        <end position="50"/>
    </location>
</feature>
<dbReference type="KEGG" id="btw:BF38_3054"/>
<keyword evidence="1" id="KW-0472">Membrane</keyword>
<proteinExistence type="predicted"/>
<sequence>MPDTLRIIIYIIVVVGAFATLIKEFKKPQKSIFLILFNLLILIGFTYLLTDKLM</sequence>
<dbReference type="EMBL" id="CP009335">
    <property type="protein sequence ID" value="AJG78897.1"/>
    <property type="molecule type" value="Genomic_DNA"/>
</dbReference>
<reference evidence="2 4" key="1">
    <citation type="journal article" date="2015" name="Genome Announc.">
        <title>Complete genome sequences for 35 biothreat assay-relevant bacillus species.</title>
        <authorList>
            <person name="Johnson S.L."/>
            <person name="Daligault H.E."/>
            <person name="Davenport K.W."/>
            <person name="Jaissle J."/>
            <person name="Frey K.G."/>
            <person name="Ladner J.T."/>
            <person name="Broomall S.M."/>
            <person name="Bishop-Lilly K.A."/>
            <person name="Bruce D.C."/>
            <person name="Gibbons H.S."/>
            <person name="Coyne S.R."/>
            <person name="Lo C.C."/>
            <person name="Meincke L."/>
            <person name="Munk A.C."/>
            <person name="Koroleva G.I."/>
            <person name="Rosenzweig C.N."/>
            <person name="Palacios G.F."/>
            <person name="Redden C.L."/>
            <person name="Minogue T.D."/>
            <person name="Chain P.S."/>
        </authorList>
    </citation>
    <scope>NUCLEOTIDE SEQUENCE [LARGE SCALE GENOMIC DNA]</scope>
    <source>
        <strain evidence="2 4">HD1011</strain>
    </source>
</reference>
<evidence type="ECO:0000313" key="5">
    <source>
        <dbReference type="Proteomes" id="UP000501107"/>
    </source>
</evidence>
<organism evidence="3 5">
    <name type="scientific">Bacillus thuringiensis</name>
    <dbReference type="NCBI Taxonomy" id="1428"/>
    <lineage>
        <taxon>Bacteria</taxon>
        <taxon>Bacillati</taxon>
        <taxon>Bacillota</taxon>
        <taxon>Bacilli</taxon>
        <taxon>Bacillales</taxon>
        <taxon>Bacillaceae</taxon>
        <taxon>Bacillus</taxon>
        <taxon>Bacillus cereus group</taxon>
    </lineage>
</organism>
<dbReference type="AlphaFoldDB" id="A0A0B5NZI7"/>
<dbReference type="Proteomes" id="UP000501107">
    <property type="component" value="Chromosome"/>
</dbReference>
<accession>A0A0B5NZI7</accession>
<evidence type="ECO:0000313" key="2">
    <source>
        <dbReference type="EMBL" id="AJG78897.1"/>
    </source>
</evidence>
<feature type="transmembrane region" description="Helical" evidence="1">
    <location>
        <begin position="7"/>
        <end position="25"/>
    </location>
</feature>
<name>A0A0B5NZI7_BACTU</name>
<dbReference type="Proteomes" id="UP000031876">
    <property type="component" value="Chromosome"/>
</dbReference>
<keyword evidence="1" id="KW-0812">Transmembrane</keyword>
<reference evidence="3 5" key="2">
    <citation type="submission" date="2020-05" db="EMBL/GenBank/DDBJ databases">
        <title>FDA dAtabase for Regulatory Grade micrObial Sequences (FDA-ARGOS): Supporting development and validation of Infectious Disease Dx tests.</title>
        <authorList>
            <person name="Nelson B."/>
            <person name="Plummer A."/>
            <person name="Tallon L."/>
            <person name="Sadzewicz L."/>
            <person name="Zhao X."/>
            <person name="Vavikolanu K."/>
            <person name="Mehta A."/>
            <person name="Aluvathingal J."/>
            <person name="Nadendla S."/>
            <person name="Myers T."/>
            <person name="Yan Y."/>
            <person name="Sichtig H."/>
        </authorList>
    </citation>
    <scope>NUCLEOTIDE SEQUENCE [LARGE SCALE GENOMIC DNA]</scope>
    <source>
        <strain evidence="3 5">FDAARGOS_795</strain>
    </source>
</reference>
<dbReference type="EMBL" id="CP053980">
    <property type="protein sequence ID" value="QKH26682.1"/>
    <property type="molecule type" value="Genomic_DNA"/>
</dbReference>
<protein>
    <submittedName>
        <fullName evidence="2">Membrane protein</fullName>
    </submittedName>
</protein>
<dbReference type="RefSeq" id="WP_001113474.1">
    <property type="nucleotide sequence ID" value="NZ_CP009335.1"/>
</dbReference>
<evidence type="ECO:0000313" key="3">
    <source>
        <dbReference type="EMBL" id="QKH26682.1"/>
    </source>
</evidence>
<evidence type="ECO:0000313" key="4">
    <source>
        <dbReference type="Proteomes" id="UP000031876"/>
    </source>
</evidence>
<evidence type="ECO:0000256" key="1">
    <source>
        <dbReference type="SAM" id="Phobius"/>
    </source>
</evidence>